<sequence length="386" mass="42634">MKTIRDFDLRGKKVFIRVDFNVPMENGKILDDTRILEALPTIQYALNSGAKVFLCSHLGRPKGKRIPELSLRPVYEYLKSKIKAPLYFIEDIMSEEAERILSQIKEGEAVLLENIRFYEGETKNDPELSKALVKFAEVYINDAFSVCHRAHASVVGVAELVKEKGIGFLTEKELKYLNRIIGKPERPFYAIVGGSKVSTKIGVLKNLLNKIDKLIIGGAMANTFLYALGYKVGSSMIENEFVETAKEIISKARELDVKIYLPIDAIVERNGEAYLISLEEIEEGDKIYDIGEDTVEYFSAALEGAKTVIWNGPLGYFEKEPFDFGTISLARRVAALSAVTVAGGGDTLSALKKAGVITAFSHTSTAGGAFLEYLEGKDLPGLAVLK</sequence>
<feature type="binding site" evidence="13">
    <location>
        <position position="116"/>
    </location>
    <ligand>
        <name>substrate</name>
    </ligand>
</feature>
<evidence type="ECO:0000256" key="5">
    <source>
        <dbReference type="ARBA" id="ARBA00013061"/>
    </source>
</evidence>
<feature type="binding site" evidence="13">
    <location>
        <position position="149"/>
    </location>
    <ligand>
        <name>substrate</name>
    </ligand>
</feature>
<dbReference type="PIRSF" id="PIRSF000724">
    <property type="entry name" value="Pgk"/>
    <property type="match status" value="1"/>
</dbReference>
<dbReference type="InterPro" id="IPR036043">
    <property type="entry name" value="Phosphoglycerate_kinase_sf"/>
</dbReference>
<dbReference type="Proteomes" id="UP000235731">
    <property type="component" value="Unassembled WGS sequence"/>
</dbReference>
<evidence type="ECO:0000313" key="17">
    <source>
        <dbReference type="EMBL" id="PMP62174.1"/>
    </source>
</evidence>
<dbReference type="FunFam" id="3.40.50.1260:FF:000006">
    <property type="entry name" value="Phosphoglycerate kinase"/>
    <property type="match status" value="1"/>
</dbReference>
<feature type="binding site" evidence="13 15">
    <location>
        <position position="318"/>
    </location>
    <ligand>
        <name>ATP</name>
        <dbReference type="ChEBI" id="CHEBI:30616"/>
    </ligand>
</feature>
<comment type="similarity">
    <text evidence="3 13 16">Belongs to the phosphoglycerate kinase family.</text>
</comment>
<evidence type="ECO:0000256" key="15">
    <source>
        <dbReference type="PIRSR" id="PIRSR000724-2"/>
    </source>
</evidence>
<comment type="caution">
    <text evidence="13">Lacks conserved residue(s) required for the propagation of feature annotation.</text>
</comment>
<keyword evidence="8 13" id="KW-0808">Transferase</keyword>
<comment type="caution">
    <text evidence="17">The sequence shown here is derived from an EMBL/GenBank/DDBJ whole genome shotgun (WGS) entry which is preliminary data.</text>
</comment>
<gene>
    <name evidence="13 17" type="primary">pgk</name>
    <name evidence="17" type="ORF">C0197_04960</name>
</gene>
<dbReference type="AlphaFoldDB" id="A0A2N7PIT4"/>
<feature type="binding site" evidence="13">
    <location>
        <position position="34"/>
    </location>
    <ligand>
        <name>substrate</name>
    </ligand>
</feature>
<dbReference type="EC" id="2.7.2.3" evidence="5 13"/>
<keyword evidence="7 13" id="KW-0963">Cytoplasm</keyword>
<feature type="binding site" evidence="14">
    <location>
        <position position="34"/>
    </location>
    <ligand>
        <name>(2R)-3-phosphoglycerate</name>
        <dbReference type="ChEBI" id="CHEBI:58272"/>
    </ligand>
</feature>
<keyword evidence="10 13" id="KW-0418">Kinase</keyword>
<evidence type="ECO:0000256" key="8">
    <source>
        <dbReference type="ARBA" id="ARBA00022679"/>
    </source>
</evidence>
<evidence type="ECO:0000256" key="2">
    <source>
        <dbReference type="ARBA" id="ARBA00004838"/>
    </source>
</evidence>
<evidence type="ECO:0000256" key="13">
    <source>
        <dbReference type="HAMAP-Rule" id="MF_00145"/>
    </source>
</evidence>
<evidence type="ECO:0000256" key="3">
    <source>
        <dbReference type="ARBA" id="ARBA00008982"/>
    </source>
</evidence>
<reference evidence="17 18" key="1">
    <citation type="submission" date="2018-01" db="EMBL/GenBank/DDBJ databases">
        <title>Metagenomic assembled genomes from two thermal pools in the Uzon Caldera, Kamchatka, Russia.</title>
        <authorList>
            <person name="Wilkins L."/>
            <person name="Ettinger C."/>
        </authorList>
    </citation>
    <scope>NUCLEOTIDE SEQUENCE [LARGE SCALE GENOMIC DNA]</scope>
    <source>
        <strain evidence="17">ZAV-15</strain>
    </source>
</reference>
<dbReference type="GO" id="GO:0005829">
    <property type="term" value="C:cytosol"/>
    <property type="evidence" value="ECO:0007669"/>
    <property type="project" value="TreeGrafter"/>
</dbReference>
<evidence type="ECO:0000256" key="12">
    <source>
        <dbReference type="ARBA" id="ARBA00023152"/>
    </source>
</evidence>
<dbReference type="UniPathway" id="UPA00109">
    <property type="reaction ID" value="UER00185"/>
</dbReference>
<comment type="subcellular location">
    <subcellularLocation>
        <location evidence="13">Cytoplasm</location>
    </subcellularLocation>
</comment>
<dbReference type="GO" id="GO:0006096">
    <property type="term" value="P:glycolytic process"/>
    <property type="evidence" value="ECO:0007669"/>
    <property type="project" value="UniProtKB-UniRule"/>
</dbReference>
<dbReference type="InterPro" id="IPR015824">
    <property type="entry name" value="Phosphoglycerate_kinase_N"/>
</dbReference>
<evidence type="ECO:0000256" key="11">
    <source>
        <dbReference type="ARBA" id="ARBA00022840"/>
    </source>
</evidence>
<dbReference type="GO" id="GO:0005524">
    <property type="term" value="F:ATP binding"/>
    <property type="evidence" value="ECO:0007669"/>
    <property type="project" value="UniProtKB-KW"/>
</dbReference>
<proteinExistence type="inferred from homology"/>
<evidence type="ECO:0000256" key="9">
    <source>
        <dbReference type="ARBA" id="ARBA00022741"/>
    </source>
</evidence>
<comment type="pathway">
    <text evidence="2 13">Carbohydrate degradation; glycolysis; pyruvate from D-glyceraldehyde 3-phosphate: step 2/5.</text>
</comment>
<dbReference type="PANTHER" id="PTHR11406">
    <property type="entry name" value="PHOSPHOGLYCERATE KINASE"/>
    <property type="match status" value="1"/>
</dbReference>
<keyword evidence="9 13" id="KW-0547">Nucleotide-binding</keyword>
<evidence type="ECO:0000256" key="1">
    <source>
        <dbReference type="ARBA" id="ARBA00000642"/>
    </source>
</evidence>
<dbReference type="PRINTS" id="PR00477">
    <property type="entry name" value="PHGLYCKINASE"/>
</dbReference>
<keyword evidence="12 13" id="KW-0324">Glycolysis</keyword>
<evidence type="ECO:0000256" key="6">
    <source>
        <dbReference type="ARBA" id="ARBA00016471"/>
    </source>
</evidence>
<organism evidence="17 18">
    <name type="scientific">Caldimicrobium thiodismutans</name>
    <dbReference type="NCBI Taxonomy" id="1653476"/>
    <lineage>
        <taxon>Bacteria</taxon>
        <taxon>Pseudomonadati</taxon>
        <taxon>Thermodesulfobacteriota</taxon>
        <taxon>Thermodesulfobacteria</taxon>
        <taxon>Thermodesulfobacteriales</taxon>
        <taxon>Thermodesulfobacteriaceae</taxon>
        <taxon>Caldimicrobium</taxon>
    </lineage>
</organism>
<feature type="binding site" evidence="14">
    <location>
        <position position="116"/>
    </location>
    <ligand>
        <name>(2R)-3-phosphoglycerate</name>
        <dbReference type="ChEBI" id="CHEBI:58272"/>
    </ligand>
</feature>
<name>A0A2N7PIT4_9BACT</name>
<dbReference type="InterPro" id="IPR015911">
    <property type="entry name" value="Phosphoglycerate_kinase_CS"/>
</dbReference>
<feature type="binding site" evidence="13 15">
    <location>
        <position position="200"/>
    </location>
    <ligand>
        <name>ATP</name>
        <dbReference type="ChEBI" id="CHEBI:30616"/>
    </ligand>
</feature>
<evidence type="ECO:0000256" key="7">
    <source>
        <dbReference type="ARBA" id="ARBA00022490"/>
    </source>
</evidence>
<keyword evidence="11 13" id="KW-0067">ATP-binding</keyword>
<evidence type="ECO:0000313" key="18">
    <source>
        <dbReference type="Proteomes" id="UP000235731"/>
    </source>
</evidence>
<dbReference type="GO" id="GO:0006094">
    <property type="term" value="P:gluconeogenesis"/>
    <property type="evidence" value="ECO:0007669"/>
    <property type="project" value="TreeGrafter"/>
</dbReference>
<evidence type="ECO:0000256" key="14">
    <source>
        <dbReference type="PIRSR" id="PIRSR000724-1"/>
    </source>
</evidence>
<evidence type="ECO:0000256" key="10">
    <source>
        <dbReference type="ARBA" id="ARBA00022777"/>
    </source>
</evidence>
<dbReference type="PANTHER" id="PTHR11406:SF23">
    <property type="entry name" value="PHOSPHOGLYCERATE KINASE 1, CHLOROPLASTIC-RELATED"/>
    <property type="match status" value="1"/>
</dbReference>
<comment type="catalytic activity">
    <reaction evidence="1 13 16">
        <text>(2R)-3-phosphoglycerate + ATP = (2R)-3-phospho-glyceroyl phosphate + ADP</text>
        <dbReference type="Rhea" id="RHEA:14801"/>
        <dbReference type="ChEBI" id="CHEBI:30616"/>
        <dbReference type="ChEBI" id="CHEBI:57604"/>
        <dbReference type="ChEBI" id="CHEBI:58272"/>
        <dbReference type="ChEBI" id="CHEBI:456216"/>
        <dbReference type="EC" id="2.7.2.3"/>
    </reaction>
</comment>
<feature type="binding site" evidence="13 15">
    <location>
        <begin position="344"/>
        <end position="347"/>
    </location>
    <ligand>
        <name>ATP</name>
        <dbReference type="ChEBI" id="CHEBI:30616"/>
    </ligand>
</feature>
<evidence type="ECO:0000256" key="4">
    <source>
        <dbReference type="ARBA" id="ARBA00011245"/>
    </source>
</evidence>
<accession>A0A2N7PIT4</accession>
<dbReference type="EMBL" id="PNIE01000068">
    <property type="protein sequence ID" value="PMP62174.1"/>
    <property type="molecule type" value="Genomic_DNA"/>
</dbReference>
<dbReference type="PROSITE" id="PS00111">
    <property type="entry name" value="PGLYCERATE_KINASE"/>
    <property type="match status" value="1"/>
</dbReference>
<protein>
    <recommendedName>
        <fullName evidence="6 13">Phosphoglycerate kinase</fullName>
        <ecNumber evidence="5 13">2.7.2.3</ecNumber>
    </recommendedName>
</protein>
<dbReference type="Pfam" id="PF00162">
    <property type="entry name" value="PGK"/>
    <property type="match status" value="1"/>
</dbReference>
<dbReference type="InterPro" id="IPR001576">
    <property type="entry name" value="Phosphoglycerate_kinase"/>
</dbReference>
<dbReference type="GO" id="GO:0043531">
    <property type="term" value="F:ADP binding"/>
    <property type="evidence" value="ECO:0007669"/>
    <property type="project" value="TreeGrafter"/>
</dbReference>
<dbReference type="Gene3D" id="3.40.50.1260">
    <property type="entry name" value="Phosphoglycerate kinase, N-terminal domain"/>
    <property type="match status" value="2"/>
</dbReference>
<dbReference type="HAMAP" id="MF_00145">
    <property type="entry name" value="Phosphoglyc_kinase"/>
    <property type="match status" value="1"/>
</dbReference>
<dbReference type="FunFam" id="3.40.50.1260:FF:000031">
    <property type="entry name" value="Phosphoglycerate kinase 1"/>
    <property type="match status" value="1"/>
</dbReference>
<feature type="binding site" evidence="13 14">
    <location>
        <begin position="19"/>
        <end position="21"/>
    </location>
    <ligand>
        <name>substrate</name>
    </ligand>
</feature>
<evidence type="ECO:0000256" key="16">
    <source>
        <dbReference type="RuleBase" id="RU000532"/>
    </source>
</evidence>
<comment type="subunit">
    <text evidence="4 13">Monomer.</text>
</comment>
<feature type="binding site" evidence="13 14">
    <location>
        <begin position="57"/>
        <end position="60"/>
    </location>
    <ligand>
        <name>substrate</name>
    </ligand>
</feature>
<feature type="binding site" evidence="14">
    <location>
        <position position="149"/>
    </location>
    <ligand>
        <name>(2R)-3-phosphoglycerate</name>
        <dbReference type="ChEBI" id="CHEBI:58272"/>
    </ligand>
</feature>
<dbReference type="GO" id="GO:0004618">
    <property type="term" value="F:phosphoglycerate kinase activity"/>
    <property type="evidence" value="ECO:0007669"/>
    <property type="project" value="UniProtKB-UniRule"/>
</dbReference>
<dbReference type="SUPFAM" id="SSF53748">
    <property type="entry name" value="Phosphoglycerate kinase"/>
    <property type="match status" value="1"/>
</dbReference>